<dbReference type="AlphaFoldDB" id="A0A1X9SQ11"/>
<protein>
    <submittedName>
        <fullName evidence="1">Putative membrane protein</fullName>
    </submittedName>
</protein>
<dbReference type="KEGG" id="clx:CLAN_1580"/>
<reference evidence="2" key="1">
    <citation type="journal article" date="2017" name="Genome Biol. Evol.">
        <title>Comparative Genomic Analysis Identifies a Campylobacter Clade Deficient in Selenium Metabolism.</title>
        <authorList>
            <person name="Miller W.G."/>
            <person name="Yee E."/>
            <person name="Lopes B.S."/>
            <person name="Chapman M.H."/>
            <person name="Huynh S."/>
            <person name="Bono J.L."/>
            <person name="Parker C.T."/>
            <person name="Strachan N.J.C."/>
            <person name="Forbes K.J."/>
        </authorList>
    </citation>
    <scope>NUCLEOTIDE SEQUENCE [LARGE SCALE GENOMIC DNA]</scope>
    <source>
        <strain evidence="2">NCTC 13004</strain>
    </source>
</reference>
<dbReference type="Proteomes" id="UP000202031">
    <property type="component" value="Chromosome"/>
</dbReference>
<reference evidence="2" key="2">
    <citation type="journal article" date="2017" name="Genome Biol. Evol.">
        <title>Comparative genomic analysis identifies a Campylobacter clade deficient in selenium metabolism.</title>
        <authorList>
            <person name="Miller W.G."/>
            <person name="Yee E."/>
            <person name="Lopes B.S."/>
            <person name="Chapman M.H."/>
            <person name="Huynh S."/>
            <person name="Bono J.L."/>
            <person name="Parker C.T."/>
            <person name="Strachan N.J.C."/>
            <person name="Forbes K.J."/>
        </authorList>
    </citation>
    <scope>NUCLEOTIDE SEQUENCE [LARGE SCALE GENOMIC DNA]</scope>
    <source>
        <strain evidence="2">NCTC 13004</strain>
    </source>
</reference>
<sequence length="163" mass="19278">MGIFWGIVFAIFILIAMFKLGKAWSFTQKVDDDIEFYIQEYIKFHEELFARSQLPPTFTEELREGFSKSAEKRREKFYAECRAINRYKFAKMVKIILPRIESYFHKDDILFYLNAIIWDYHYRKGDGCLGDGVPLDGFLLGKLISDTIKNYSMNDGNILKLIR</sequence>
<proteinExistence type="predicted"/>
<dbReference type="EMBL" id="CP015578">
    <property type="protein sequence ID" value="ARQ98290.1"/>
    <property type="molecule type" value="Genomic_DNA"/>
</dbReference>
<gene>
    <name evidence="1" type="ORF">CLAN_1580</name>
</gene>
<name>A0A1X9SQ11_9BACT</name>
<evidence type="ECO:0000313" key="2">
    <source>
        <dbReference type="Proteomes" id="UP000202031"/>
    </source>
</evidence>
<dbReference type="GeneID" id="46922043"/>
<dbReference type="RefSeq" id="WP_096025709.1">
    <property type="nucleotide sequence ID" value="NZ_CP015578.1"/>
</dbReference>
<evidence type="ECO:0000313" key="1">
    <source>
        <dbReference type="EMBL" id="ARQ98290.1"/>
    </source>
</evidence>
<organism evidence="1 2">
    <name type="scientific">Campylobacter lanienae NCTC 13004</name>
    <dbReference type="NCBI Taxonomy" id="1031753"/>
    <lineage>
        <taxon>Bacteria</taxon>
        <taxon>Pseudomonadati</taxon>
        <taxon>Campylobacterota</taxon>
        <taxon>Epsilonproteobacteria</taxon>
        <taxon>Campylobacterales</taxon>
        <taxon>Campylobacteraceae</taxon>
        <taxon>Campylobacter</taxon>
    </lineage>
</organism>
<accession>A0A1X9SQ11</accession>